<name>A0A953J6I7_9BACT</name>
<evidence type="ECO:0000259" key="1">
    <source>
        <dbReference type="Pfam" id="PF01593"/>
    </source>
</evidence>
<proteinExistence type="predicted"/>
<dbReference type="Gene3D" id="3.50.50.60">
    <property type="entry name" value="FAD/NAD(P)-binding domain"/>
    <property type="match status" value="2"/>
</dbReference>
<gene>
    <name evidence="2" type="ORF">K8I29_14125</name>
</gene>
<dbReference type="PANTHER" id="PTHR42923">
    <property type="entry name" value="PROTOPORPHYRINOGEN OXIDASE"/>
    <property type="match status" value="1"/>
</dbReference>
<evidence type="ECO:0000313" key="3">
    <source>
        <dbReference type="Proteomes" id="UP000705867"/>
    </source>
</evidence>
<dbReference type="InterPro" id="IPR002937">
    <property type="entry name" value="Amino_oxidase"/>
</dbReference>
<sequence length="400" mass="43822">MEKYDIIIAGAGISGLGLAYFCAEAGMEVLVLEESERTGGCFHSNRFGKDAGDFWLELGAHTCYNSYTTLIRIMEGCGILDRVRKREKVPFRMLADDRICSIPSQLDLLELLLSAPRFFTAKKGGKSVEEYYAPLVGRRNFKKVFSPAFNAVVSQDAGGFPADMLFRKRARRKDILKSFTLEGGLQVITDSLSARKGISVLTGRAVRTVAYGQDRFSVVTGDGTSFSAASLALATPAPVAAGLLRVSFPDVADLLSGIALKTIETVGVVFDTKKVSYPPMAGLIAVDDSFFSAVSRDTVPHPRYRGLSFHFKPELLDEAAKRRRIAEVVKTEPEHLEKCVFRRSALPSLAVGQQRLVEAVDSRLAGKRLLLTGNYFLGLAIEDCVSRSLSEFTRLRDLLG</sequence>
<evidence type="ECO:0000313" key="2">
    <source>
        <dbReference type="EMBL" id="MBZ0157333.1"/>
    </source>
</evidence>
<dbReference type="Proteomes" id="UP000705867">
    <property type="component" value="Unassembled WGS sequence"/>
</dbReference>
<dbReference type="AlphaFoldDB" id="A0A953J6I7"/>
<dbReference type="Pfam" id="PF01593">
    <property type="entry name" value="Amino_oxidase"/>
    <property type="match status" value="1"/>
</dbReference>
<protein>
    <submittedName>
        <fullName evidence="2">FAD-dependent oxidoreductase</fullName>
    </submittedName>
</protein>
<dbReference type="GO" id="GO:0016491">
    <property type="term" value="F:oxidoreductase activity"/>
    <property type="evidence" value="ECO:0007669"/>
    <property type="project" value="InterPro"/>
</dbReference>
<comment type="caution">
    <text evidence="2">The sequence shown here is derived from an EMBL/GenBank/DDBJ whole genome shotgun (WGS) entry which is preliminary data.</text>
</comment>
<reference evidence="2" key="2">
    <citation type="submission" date="2021-08" db="EMBL/GenBank/DDBJ databases">
        <authorList>
            <person name="Dalcin Martins P."/>
        </authorList>
    </citation>
    <scope>NUCLEOTIDE SEQUENCE</scope>
    <source>
        <strain evidence="2">MAG_39</strain>
    </source>
</reference>
<dbReference type="InterPro" id="IPR050464">
    <property type="entry name" value="Zeta_carotene_desat/Oxidored"/>
</dbReference>
<feature type="domain" description="Amine oxidase" evidence="1">
    <location>
        <begin position="13"/>
        <end position="273"/>
    </location>
</feature>
<dbReference type="SUPFAM" id="SSF51905">
    <property type="entry name" value="FAD/NAD(P)-binding domain"/>
    <property type="match status" value="1"/>
</dbReference>
<organism evidence="2 3">
    <name type="scientific">Candidatus Nitrobium versatile</name>
    <dbReference type="NCBI Taxonomy" id="2884831"/>
    <lineage>
        <taxon>Bacteria</taxon>
        <taxon>Pseudomonadati</taxon>
        <taxon>Nitrospirota</taxon>
        <taxon>Nitrospiria</taxon>
        <taxon>Nitrospirales</taxon>
        <taxon>Nitrospiraceae</taxon>
        <taxon>Candidatus Nitrobium</taxon>
    </lineage>
</organism>
<dbReference type="InterPro" id="IPR036188">
    <property type="entry name" value="FAD/NAD-bd_sf"/>
</dbReference>
<dbReference type="EMBL" id="JAIOIV010000110">
    <property type="protein sequence ID" value="MBZ0157333.1"/>
    <property type="molecule type" value="Genomic_DNA"/>
</dbReference>
<accession>A0A953J6I7</accession>
<reference evidence="2" key="1">
    <citation type="journal article" date="2021" name="bioRxiv">
        <title>Unraveling nitrogen, sulfur and carbon metabolic pathways and microbial community transcriptional responses to substrate deprivation and toxicity stresses in a bioreactor mimicking anoxic brackish coastal sediment conditions.</title>
        <authorList>
            <person name="Martins P.D."/>
            <person name="Echeveste M.J."/>
            <person name="Arshad A."/>
            <person name="Kurth J."/>
            <person name="Ouboter H."/>
            <person name="Jetten M.S.M."/>
            <person name="Welte C.U."/>
        </authorList>
    </citation>
    <scope>NUCLEOTIDE SEQUENCE</scope>
    <source>
        <strain evidence="2">MAG_39</strain>
    </source>
</reference>